<dbReference type="SUPFAM" id="SSF52833">
    <property type="entry name" value="Thioredoxin-like"/>
    <property type="match status" value="1"/>
</dbReference>
<dbReference type="CDD" id="cd02966">
    <property type="entry name" value="TlpA_like_family"/>
    <property type="match status" value="1"/>
</dbReference>
<evidence type="ECO:0000313" key="8">
    <source>
        <dbReference type="Proteomes" id="UP001597601"/>
    </source>
</evidence>
<proteinExistence type="predicted"/>
<organism evidence="7 8">
    <name type="scientific">Mucilaginibacter antarcticus</name>
    <dbReference type="NCBI Taxonomy" id="1855725"/>
    <lineage>
        <taxon>Bacteria</taxon>
        <taxon>Pseudomonadati</taxon>
        <taxon>Bacteroidota</taxon>
        <taxon>Sphingobacteriia</taxon>
        <taxon>Sphingobacteriales</taxon>
        <taxon>Sphingobacteriaceae</taxon>
        <taxon>Mucilaginibacter</taxon>
    </lineage>
</organism>
<accession>A0ABW5XRY7</accession>
<keyword evidence="4" id="KW-0676">Redox-active center</keyword>
<dbReference type="InterPro" id="IPR050553">
    <property type="entry name" value="Thioredoxin_ResA/DsbE_sf"/>
</dbReference>
<dbReference type="InterPro" id="IPR036249">
    <property type="entry name" value="Thioredoxin-like_sf"/>
</dbReference>
<protein>
    <submittedName>
        <fullName evidence="7">Redoxin domain-containing protein</fullName>
    </submittedName>
</protein>
<comment type="subcellular location">
    <subcellularLocation>
        <location evidence="1">Cell envelope</location>
    </subcellularLocation>
</comment>
<evidence type="ECO:0000256" key="2">
    <source>
        <dbReference type="ARBA" id="ARBA00022748"/>
    </source>
</evidence>
<keyword evidence="5" id="KW-0732">Signal</keyword>
<dbReference type="PROSITE" id="PS51257">
    <property type="entry name" value="PROKAR_LIPOPROTEIN"/>
    <property type="match status" value="1"/>
</dbReference>
<keyword evidence="2" id="KW-0201">Cytochrome c-type biogenesis</keyword>
<dbReference type="PROSITE" id="PS00194">
    <property type="entry name" value="THIOREDOXIN_1"/>
    <property type="match status" value="1"/>
</dbReference>
<feature type="domain" description="Thioredoxin" evidence="6">
    <location>
        <begin position="235"/>
        <end position="376"/>
    </location>
</feature>
<evidence type="ECO:0000256" key="3">
    <source>
        <dbReference type="ARBA" id="ARBA00023157"/>
    </source>
</evidence>
<dbReference type="InterPro" id="IPR017937">
    <property type="entry name" value="Thioredoxin_CS"/>
</dbReference>
<reference evidence="8" key="1">
    <citation type="journal article" date="2019" name="Int. J. Syst. Evol. Microbiol.">
        <title>The Global Catalogue of Microorganisms (GCM) 10K type strain sequencing project: providing services to taxonomists for standard genome sequencing and annotation.</title>
        <authorList>
            <consortium name="The Broad Institute Genomics Platform"/>
            <consortium name="The Broad Institute Genome Sequencing Center for Infectious Disease"/>
            <person name="Wu L."/>
            <person name="Ma J."/>
        </authorList>
    </citation>
    <scope>NUCLEOTIDE SEQUENCE [LARGE SCALE GENOMIC DNA]</scope>
    <source>
        <strain evidence="8">KCTC 52232</strain>
    </source>
</reference>
<comment type="caution">
    <text evidence="7">The sequence shown here is derived from an EMBL/GenBank/DDBJ whole genome shotgun (WGS) entry which is preliminary data.</text>
</comment>
<evidence type="ECO:0000256" key="4">
    <source>
        <dbReference type="ARBA" id="ARBA00023284"/>
    </source>
</evidence>
<dbReference type="Pfam" id="PF00578">
    <property type="entry name" value="AhpC-TSA"/>
    <property type="match status" value="1"/>
</dbReference>
<name>A0ABW5XRY7_9SPHI</name>
<feature type="signal peptide" evidence="5">
    <location>
        <begin position="1"/>
        <end position="18"/>
    </location>
</feature>
<dbReference type="EMBL" id="JBHUON010000021">
    <property type="protein sequence ID" value="MFD2866111.1"/>
    <property type="molecule type" value="Genomic_DNA"/>
</dbReference>
<dbReference type="InterPro" id="IPR000866">
    <property type="entry name" value="AhpC/TSA"/>
</dbReference>
<feature type="chain" id="PRO_5047542139" evidence="5">
    <location>
        <begin position="19"/>
        <end position="376"/>
    </location>
</feature>
<sequence length="376" mass="41785">MKLKLAVYGIIASALLLASCKDSTNFKVTGTLKNPGKINKIYLLEADSVQIAVVDSVNIAADGKFEFKRATPFANLYKLRIGGNIYDLIAKNGDAIEFEADQNDQAHNYTVKGSENSEKIQEFNKLSNVYGEKNNKVVEEYQAKVEAAGKESEELIAQYRPLFMKNMNDYTQAVLKFVNENKTSLAAFYAVSSVEPMQYEQQMVAYADEIEKEKLFSENPAVQRFLAQMALIKPLSVGHKAPQFSIPGIDGKVVNLSDYKGKYVMLDFWASWCGPCRAENPNVVAAYAAFKDKGFNILGISLDTGKPEWEKAIAADKLTWAHASNLQRFDGPTERLYNIQGIPANFIIDPQGVIVAKNVRGDELGAFLNKTFNKPL</sequence>
<dbReference type="Gene3D" id="3.40.30.10">
    <property type="entry name" value="Glutaredoxin"/>
    <property type="match status" value="1"/>
</dbReference>
<gene>
    <name evidence="7" type="ORF">ACFSYC_15550</name>
</gene>
<evidence type="ECO:0000259" key="6">
    <source>
        <dbReference type="PROSITE" id="PS51352"/>
    </source>
</evidence>
<dbReference type="InterPro" id="IPR025380">
    <property type="entry name" value="DUF4369"/>
</dbReference>
<dbReference type="PROSITE" id="PS51352">
    <property type="entry name" value="THIOREDOXIN_2"/>
    <property type="match status" value="1"/>
</dbReference>
<evidence type="ECO:0000256" key="5">
    <source>
        <dbReference type="SAM" id="SignalP"/>
    </source>
</evidence>
<dbReference type="PANTHER" id="PTHR42852">
    <property type="entry name" value="THIOL:DISULFIDE INTERCHANGE PROTEIN DSBE"/>
    <property type="match status" value="1"/>
</dbReference>
<evidence type="ECO:0000256" key="1">
    <source>
        <dbReference type="ARBA" id="ARBA00004196"/>
    </source>
</evidence>
<dbReference type="Proteomes" id="UP001597601">
    <property type="component" value="Unassembled WGS sequence"/>
</dbReference>
<dbReference type="PANTHER" id="PTHR42852:SF6">
    <property type="entry name" value="THIOL:DISULFIDE INTERCHANGE PROTEIN DSBE"/>
    <property type="match status" value="1"/>
</dbReference>
<keyword evidence="3" id="KW-1015">Disulfide bond</keyword>
<dbReference type="Pfam" id="PF14289">
    <property type="entry name" value="DUF4369"/>
    <property type="match status" value="1"/>
</dbReference>
<keyword evidence="8" id="KW-1185">Reference proteome</keyword>
<dbReference type="InterPro" id="IPR013766">
    <property type="entry name" value="Thioredoxin_domain"/>
</dbReference>
<dbReference type="RefSeq" id="WP_377129458.1">
    <property type="nucleotide sequence ID" value="NZ_JBHUHN010000001.1"/>
</dbReference>
<evidence type="ECO:0000313" key="7">
    <source>
        <dbReference type="EMBL" id="MFD2866111.1"/>
    </source>
</evidence>